<dbReference type="Gene3D" id="1.20.5.110">
    <property type="match status" value="1"/>
</dbReference>
<evidence type="ECO:0000256" key="2">
    <source>
        <dbReference type="ARBA" id="ARBA00009063"/>
    </source>
</evidence>
<keyword evidence="6 10" id="KW-1133">Transmembrane helix</keyword>
<name>A0ABQ0DCX2_9EUKA</name>
<evidence type="ECO:0000256" key="1">
    <source>
        <dbReference type="ARBA" id="ARBA00004409"/>
    </source>
</evidence>
<comment type="caution">
    <text evidence="12">The sequence shown here is derived from an EMBL/GenBank/DDBJ whole genome shotgun (WGS) entry which is preliminary data.</text>
</comment>
<feature type="transmembrane region" description="Helical" evidence="10">
    <location>
        <begin position="189"/>
        <end position="211"/>
    </location>
</feature>
<dbReference type="PANTHER" id="PTHR19957">
    <property type="entry name" value="SYNTAXIN"/>
    <property type="match status" value="1"/>
</dbReference>
<keyword evidence="8" id="KW-0175">Coiled coil</keyword>
<dbReference type="InterPro" id="IPR045242">
    <property type="entry name" value="Syntaxin"/>
</dbReference>
<dbReference type="Pfam" id="PF05739">
    <property type="entry name" value="SNARE"/>
    <property type="match status" value="1"/>
</dbReference>
<comment type="similarity">
    <text evidence="2">Belongs to the syntaxin family.</text>
</comment>
<comment type="subcellular location">
    <subcellularLocation>
        <location evidence="1">Golgi apparatus membrane</location>
        <topology evidence="1">Single-pass type IV membrane protein</topology>
    </subcellularLocation>
</comment>
<feature type="domain" description="T-SNARE coiled-coil homology" evidence="11">
    <location>
        <begin position="114"/>
        <end position="176"/>
    </location>
</feature>
<evidence type="ECO:0000313" key="13">
    <source>
        <dbReference type="Proteomes" id="UP001628156"/>
    </source>
</evidence>
<keyword evidence="9 10" id="KW-0472">Membrane</keyword>
<keyword evidence="5" id="KW-0653">Protein transport</keyword>
<evidence type="ECO:0000259" key="11">
    <source>
        <dbReference type="PROSITE" id="PS50192"/>
    </source>
</evidence>
<keyword evidence="4 10" id="KW-0812">Transmembrane</keyword>
<accession>A0ABQ0DCX2</accession>
<evidence type="ECO:0000256" key="7">
    <source>
        <dbReference type="ARBA" id="ARBA00023034"/>
    </source>
</evidence>
<keyword evidence="7" id="KW-0333">Golgi apparatus</keyword>
<evidence type="ECO:0000256" key="8">
    <source>
        <dbReference type="ARBA" id="ARBA00023054"/>
    </source>
</evidence>
<sequence>MSDTAITSLKNNQRTITTTIKKLKLASKNNDEKLYNLQYKMLEDQINQFNKTMQTLKQFKNETDEFEKNIEGFEEWISSIYSSIPPAPVVTGNESSPLINKDEVYLQQESESALAIHQENTEQIKTIVDKQKELHQAFLQLNGMVQIQQTQIDSIEHNTLTTDKKVNEGNKEIDTAEKYQRKSSKKLKIILLVSVIIVLVLTLIIGIVLYFKLN</sequence>
<evidence type="ECO:0000256" key="4">
    <source>
        <dbReference type="ARBA" id="ARBA00022692"/>
    </source>
</evidence>
<organism evidence="12 13">
    <name type="scientific">Entamoeba nuttalli</name>
    <dbReference type="NCBI Taxonomy" id="412467"/>
    <lineage>
        <taxon>Eukaryota</taxon>
        <taxon>Amoebozoa</taxon>
        <taxon>Evosea</taxon>
        <taxon>Archamoebae</taxon>
        <taxon>Mastigamoebida</taxon>
        <taxon>Entamoebidae</taxon>
        <taxon>Entamoeba</taxon>
    </lineage>
</organism>
<dbReference type="InterPro" id="IPR000727">
    <property type="entry name" value="T_SNARE_dom"/>
</dbReference>
<evidence type="ECO:0000256" key="3">
    <source>
        <dbReference type="ARBA" id="ARBA00022448"/>
    </source>
</evidence>
<protein>
    <recommendedName>
        <fullName evidence="11">t-SNARE coiled-coil homology domain-containing protein</fullName>
    </recommendedName>
</protein>
<dbReference type="SMART" id="SM00397">
    <property type="entry name" value="t_SNARE"/>
    <property type="match status" value="1"/>
</dbReference>
<proteinExistence type="inferred from homology"/>
<evidence type="ECO:0000256" key="9">
    <source>
        <dbReference type="ARBA" id="ARBA00023136"/>
    </source>
</evidence>
<gene>
    <name evidence="12" type="ORF">ENUP19_0057G0012</name>
</gene>
<dbReference type="PROSITE" id="PS50192">
    <property type="entry name" value="T_SNARE"/>
    <property type="match status" value="1"/>
</dbReference>
<evidence type="ECO:0000256" key="10">
    <source>
        <dbReference type="SAM" id="Phobius"/>
    </source>
</evidence>
<keyword evidence="13" id="KW-1185">Reference proteome</keyword>
<evidence type="ECO:0000313" key="12">
    <source>
        <dbReference type="EMBL" id="GAB1220680.1"/>
    </source>
</evidence>
<dbReference type="PANTHER" id="PTHR19957:SF83">
    <property type="entry name" value="SYNTAXIN-16"/>
    <property type="match status" value="1"/>
</dbReference>
<dbReference type="EMBL" id="BAAFRS010000057">
    <property type="protein sequence ID" value="GAB1220680.1"/>
    <property type="molecule type" value="Genomic_DNA"/>
</dbReference>
<dbReference type="Proteomes" id="UP001628156">
    <property type="component" value="Unassembled WGS sequence"/>
</dbReference>
<reference evidence="12 13" key="1">
    <citation type="journal article" date="2019" name="PLoS Negl. Trop. Dis.">
        <title>Whole genome sequencing of Entamoeba nuttalli reveals mammalian host-related molecular signatures and a novel octapeptide-repeat surface protein.</title>
        <authorList>
            <person name="Tanaka M."/>
            <person name="Makiuchi T."/>
            <person name="Komiyama T."/>
            <person name="Shiina T."/>
            <person name="Osaki K."/>
            <person name="Tachibana H."/>
        </authorList>
    </citation>
    <scope>NUCLEOTIDE SEQUENCE [LARGE SCALE GENOMIC DNA]</scope>
    <source>
        <strain evidence="12 13">P19-061405</strain>
    </source>
</reference>
<keyword evidence="3" id="KW-0813">Transport</keyword>
<evidence type="ECO:0000256" key="6">
    <source>
        <dbReference type="ARBA" id="ARBA00022989"/>
    </source>
</evidence>
<evidence type="ECO:0000256" key="5">
    <source>
        <dbReference type="ARBA" id="ARBA00022927"/>
    </source>
</evidence>
<dbReference type="SUPFAM" id="SSF47661">
    <property type="entry name" value="t-snare proteins"/>
    <property type="match status" value="1"/>
</dbReference>
<dbReference type="InterPro" id="IPR010989">
    <property type="entry name" value="SNARE"/>
</dbReference>